<name>A0ABW4XRN5_9GAMM</name>
<dbReference type="GO" id="GO:0016301">
    <property type="term" value="F:kinase activity"/>
    <property type="evidence" value="ECO:0007669"/>
    <property type="project" value="UniProtKB-KW"/>
</dbReference>
<evidence type="ECO:0000256" key="4">
    <source>
        <dbReference type="ARBA" id="ARBA00011988"/>
    </source>
</evidence>
<evidence type="ECO:0000256" key="15">
    <source>
        <dbReference type="HAMAP-Rule" id="MF_00521"/>
    </source>
</evidence>
<feature type="active site" evidence="15">
    <location>
        <position position="166"/>
    </location>
</feature>
<dbReference type="EMBL" id="JBHUHT010000014">
    <property type="protein sequence ID" value="MFD2096943.1"/>
    <property type="molecule type" value="Genomic_DNA"/>
</dbReference>
<comment type="caution">
    <text evidence="16">The sequence shown here is derived from an EMBL/GenBank/DDBJ whole genome shotgun (WGS) entry which is preliminary data.</text>
</comment>
<comment type="similarity">
    <text evidence="3 15">Belongs to the protein kinase superfamily. KdkA/RfaP family.</text>
</comment>
<dbReference type="Proteomes" id="UP001597380">
    <property type="component" value="Unassembled WGS sequence"/>
</dbReference>
<dbReference type="HAMAP" id="MF_00521">
    <property type="entry name" value="KDO_kinase"/>
    <property type="match status" value="1"/>
</dbReference>
<keyword evidence="12 15" id="KW-0472">Membrane</keyword>
<keyword evidence="8 15" id="KW-0547">Nucleotide-binding</keyword>
<evidence type="ECO:0000256" key="1">
    <source>
        <dbReference type="ARBA" id="ARBA00004515"/>
    </source>
</evidence>
<evidence type="ECO:0000256" key="13">
    <source>
        <dbReference type="ARBA" id="ARBA00029511"/>
    </source>
</evidence>
<evidence type="ECO:0000256" key="8">
    <source>
        <dbReference type="ARBA" id="ARBA00022741"/>
    </source>
</evidence>
<gene>
    <name evidence="15" type="primary">kdkA</name>
    <name evidence="16" type="ORF">ACFSJ3_13180</name>
</gene>
<evidence type="ECO:0000256" key="14">
    <source>
        <dbReference type="ARBA" id="ARBA00034417"/>
    </source>
</evidence>
<dbReference type="InterPro" id="IPR011009">
    <property type="entry name" value="Kinase-like_dom_sf"/>
</dbReference>
<evidence type="ECO:0000256" key="9">
    <source>
        <dbReference type="ARBA" id="ARBA00022777"/>
    </source>
</evidence>
<proteinExistence type="inferred from homology"/>
<sequence length="241" mass="28154">MQHQTLGADCLLWNDSLEITPQVDWFTPNFWQQQGAVTGTSHGRGTTYFVNYQGNNWVLRHYRRGGLVAHLSDDSYFFFGREKTRVWQEFKLLLDMHDKGLPVPKPIAGRISRHALWYRADILIEQISGAQDLYHQLQSSAMSPEEWQQVGRLIATFHNQGIYHADLNIHNILRDAAGKLYLIDFDRGEQREPSPAWQQANLDRLLRSCRKEAGRVDTWYWQESDWQHLVAGYKQVQEVSK</sequence>
<evidence type="ECO:0000256" key="6">
    <source>
        <dbReference type="ARBA" id="ARBA00022519"/>
    </source>
</evidence>
<comment type="catalytic activity">
    <reaction evidence="14 15">
        <text>an alpha-Kdo-(2-&gt;6)-lipid IVA + ATP = a 4-O-phospho-alpha-Kdo-(2-&gt;6)-lipid IVA + ADP + H(+)</text>
        <dbReference type="Rhea" id="RHEA:74271"/>
        <dbReference type="ChEBI" id="CHEBI:15378"/>
        <dbReference type="ChEBI" id="CHEBI:30616"/>
        <dbReference type="ChEBI" id="CHEBI:176428"/>
        <dbReference type="ChEBI" id="CHEBI:193140"/>
        <dbReference type="ChEBI" id="CHEBI:456216"/>
        <dbReference type="EC" id="2.7.1.166"/>
    </reaction>
</comment>
<dbReference type="InterPro" id="IPR022826">
    <property type="entry name" value="KDO_kinase"/>
</dbReference>
<evidence type="ECO:0000256" key="12">
    <source>
        <dbReference type="ARBA" id="ARBA00023136"/>
    </source>
</evidence>
<evidence type="ECO:0000256" key="2">
    <source>
        <dbReference type="ARBA" id="ARBA00004713"/>
    </source>
</evidence>
<reference evidence="17" key="1">
    <citation type="journal article" date="2019" name="Int. J. Syst. Evol. Microbiol.">
        <title>The Global Catalogue of Microorganisms (GCM) 10K type strain sequencing project: providing services to taxonomists for standard genome sequencing and annotation.</title>
        <authorList>
            <consortium name="The Broad Institute Genomics Platform"/>
            <consortium name="The Broad Institute Genome Sequencing Center for Infectious Disease"/>
            <person name="Wu L."/>
            <person name="Ma J."/>
        </authorList>
    </citation>
    <scope>NUCLEOTIDE SEQUENCE [LARGE SCALE GENOMIC DNA]</scope>
    <source>
        <strain evidence="17">CGMCC 1.10992</strain>
    </source>
</reference>
<evidence type="ECO:0000256" key="10">
    <source>
        <dbReference type="ARBA" id="ARBA00022840"/>
    </source>
</evidence>
<keyword evidence="11 15" id="KW-0448">Lipopolysaccharide biosynthesis</keyword>
<keyword evidence="17" id="KW-1185">Reference proteome</keyword>
<dbReference type="Pfam" id="PF06293">
    <property type="entry name" value="Kdo"/>
    <property type="match status" value="1"/>
</dbReference>
<protein>
    <recommendedName>
        <fullName evidence="13 15">3-deoxy-D-manno-octulosonic acid kinase</fullName>
        <shortName evidence="15">Kdo kinase</shortName>
        <ecNumber evidence="4 15">2.7.1.166</ecNumber>
    </recommendedName>
</protein>
<evidence type="ECO:0000256" key="3">
    <source>
        <dbReference type="ARBA" id="ARBA00010327"/>
    </source>
</evidence>
<evidence type="ECO:0000256" key="7">
    <source>
        <dbReference type="ARBA" id="ARBA00022679"/>
    </source>
</evidence>
<evidence type="ECO:0000256" key="5">
    <source>
        <dbReference type="ARBA" id="ARBA00022475"/>
    </source>
</evidence>
<keyword evidence="7 15" id="KW-0808">Transferase</keyword>
<comment type="function">
    <text evidence="15">Catalyzes the ATP-dependent phosphorylation of the 3-deoxy-D-manno-octulosonic acid (Kdo) residue in Kdo-lipid IV(A) at the 4-OH position.</text>
</comment>
<comment type="subcellular location">
    <subcellularLocation>
        <location evidence="1 15">Cell inner membrane</location>
        <topology evidence="1 15">Peripheral membrane protein</topology>
        <orientation evidence="1 15">Cytoplasmic side</orientation>
    </subcellularLocation>
</comment>
<comment type="pathway">
    <text evidence="2 15">Bacterial outer membrane biogenesis; LPS core biosynthesis.</text>
</comment>
<dbReference type="Gene3D" id="1.10.510.10">
    <property type="entry name" value="Transferase(Phosphotransferase) domain 1"/>
    <property type="match status" value="1"/>
</dbReference>
<keyword evidence="9 15" id="KW-0418">Kinase</keyword>
<dbReference type="SUPFAM" id="SSF56112">
    <property type="entry name" value="Protein kinase-like (PK-like)"/>
    <property type="match status" value="1"/>
</dbReference>
<evidence type="ECO:0000313" key="17">
    <source>
        <dbReference type="Proteomes" id="UP001597380"/>
    </source>
</evidence>
<dbReference type="EC" id="2.7.1.166" evidence="4 15"/>
<keyword evidence="10 15" id="KW-0067">ATP-binding</keyword>
<evidence type="ECO:0000256" key="11">
    <source>
        <dbReference type="ARBA" id="ARBA00022985"/>
    </source>
</evidence>
<dbReference type="RefSeq" id="WP_345339754.1">
    <property type="nucleotide sequence ID" value="NZ_BAABLI010000011.1"/>
</dbReference>
<accession>A0ABW4XRN5</accession>
<keyword evidence="6 15" id="KW-0997">Cell inner membrane</keyword>
<keyword evidence="5 15" id="KW-1003">Cell membrane</keyword>
<evidence type="ECO:0000313" key="16">
    <source>
        <dbReference type="EMBL" id="MFD2096943.1"/>
    </source>
</evidence>
<dbReference type="NCBIfam" id="NF002475">
    <property type="entry name" value="PRK01723.1"/>
    <property type="match status" value="1"/>
</dbReference>
<organism evidence="16 17">
    <name type="scientific">Corallincola platygyrae</name>
    <dbReference type="NCBI Taxonomy" id="1193278"/>
    <lineage>
        <taxon>Bacteria</taxon>
        <taxon>Pseudomonadati</taxon>
        <taxon>Pseudomonadota</taxon>
        <taxon>Gammaproteobacteria</taxon>
        <taxon>Alteromonadales</taxon>
        <taxon>Psychromonadaceae</taxon>
        <taxon>Corallincola</taxon>
    </lineage>
</organism>